<sequence length="327" mass="34782">MRTIAALVVLAASAMASCPNLCSGNGRCGADDKCTCYRGYTGTDCSGRKCPYGKAWVEGSADDPHSFAECSNKGVCERASGMCSCYEGYEGTACHRSTCPGACSGHGVCRYIEELSTNYAEFNWDTTKIQGCDCDAGFTGLDCASRLCPIGDDPMTVAPSLNGQRWTVSVDFHAGFPTTAEIHLDIGNLEDGSTVSTRPINILANSTAPFEQTLLDTGVIKSIASSTVDYSESGVVYTFTLQDPLRLSFVRNRWESDCTVAGCQPRKLAPVPKDALEAGAAFVSEEPHVKAESARCSNRGTCDPASGTCGCYEGFYGRACQYQTVLI</sequence>
<proteinExistence type="predicted"/>
<dbReference type="PROSITE" id="PS00022">
    <property type="entry name" value="EGF_1"/>
    <property type="match status" value="3"/>
</dbReference>
<dbReference type="Gene3D" id="2.60.120.260">
    <property type="entry name" value="Galactose-binding domain-like"/>
    <property type="match status" value="1"/>
</dbReference>
<feature type="domain" description="EGF-like" evidence="5">
    <location>
        <begin position="61"/>
        <end position="95"/>
    </location>
</feature>
<dbReference type="AlphaFoldDB" id="A0A5A8DGF2"/>
<dbReference type="InterPro" id="IPR013111">
    <property type="entry name" value="EGF_extracell"/>
</dbReference>
<feature type="chain" id="PRO_5022726120" description="EGF-like domain-containing protein" evidence="4">
    <location>
        <begin position="17"/>
        <end position="327"/>
    </location>
</feature>
<accession>A0A5A8DGF2</accession>
<evidence type="ECO:0000256" key="2">
    <source>
        <dbReference type="ARBA" id="ARBA00023157"/>
    </source>
</evidence>
<feature type="domain" description="EGF-like" evidence="5">
    <location>
        <begin position="14"/>
        <end position="46"/>
    </location>
</feature>
<dbReference type="SMART" id="SM00181">
    <property type="entry name" value="EGF"/>
    <property type="match status" value="4"/>
</dbReference>
<dbReference type="Gene3D" id="2.10.25.10">
    <property type="entry name" value="Laminin"/>
    <property type="match status" value="2"/>
</dbReference>
<evidence type="ECO:0000313" key="7">
    <source>
        <dbReference type="Proteomes" id="UP000322899"/>
    </source>
</evidence>
<dbReference type="Pfam" id="PF07974">
    <property type="entry name" value="EGF_2"/>
    <property type="match status" value="1"/>
</dbReference>
<dbReference type="SUPFAM" id="SSF57196">
    <property type="entry name" value="EGF/Laminin"/>
    <property type="match status" value="1"/>
</dbReference>
<dbReference type="Pfam" id="PF23106">
    <property type="entry name" value="EGF_Teneurin"/>
    <property type="match status" value="1"/>
</dbReference>
<protein>
    <recommendedName>
        <fullName evidence="5">EGF-like domain-containing protein</fullName>
    </recommendedName>
</protein>
<dbReference type="PROSITE" id="PS01186">
    <property type="entry name" value="EGF_2"/>
    <property type="match status" value="3"/>
</dbReference>
<dbReference type="PROSITE" id="PS50026">
    <property type="entry name" value="EGF_3"/>
    <property type="match status" value="2"/>
</dbReference>
<keyword evidence="3" id="KW-0245">EGF-like domain</keyword>
<dbReference type="PRINTS" id="PR00011">
    <property type="entry name" value="EGFLAMININ"/>
</dbReference>
<evidence type="ECO:0000256" key="3">
    <source>
        <dbReference type="PROSITE-ProRule" id="PRU00076"/>
    </source>
</evidence>
<feature type="signal peptide" evidence="4">
    <location>
        <begin position="1"/>
        <end position="16"/>
    </location>
</feature>
<dbReference type="EMBL" id="VLTO01000102">
    <property type="protein sequence ID" value="KAA0164388.1"/>
    <property type="molecule type" value="Genomic_DNA"/>
</dbReference>
<evidence type="ECO:0000256" key="4">
    <source>
        <dbReference type="SAM" id="SignalP"/>
    </source>
</evidence>
<dbReference type="PANTHER" id="PTHR14949">
    <property type="entry name" value="EGF-LIKE-DOMAIN, MULTIPLE 7, 8"/>
    <property type="match status" value="1"/>
</dbReference>
<comment type="caution">
    <text evidence="3">Lacks conserved residue(s) required for the propagation of feature annotation.</text>
</comment>
<feature type="disulfide bond" evidence="3">
    <location>
        <begin position="18"/>
        <end position="28"/>
    </location>
</feature>
<organism evidence="6 7">
    <name type="scientific">Cafeteria roenbergensis</name>
    <name type="common">Marine flagellate</name>
    <dbReference type="NCBI Taxonomy" id="33653"/>
    <lineage>
        <taxon>Eukaryota</taxon>
        <taxon>Sar</taxon>
        <taxon>Stramenopiles</taxon>
        <taxon>Bigyra</taxon>
        <taxon>Opalozoa</taxon>
        <taxon>Bicosoecida</taxon>
        <taxon>Cafeteriaceae</taxon>
        <taxon>Cafeteria</taxon>
    </lineage>
</organism>
<feature type="disulfide bond" evidence="3">
    <location>
        <begin position="36"/>
        <end position="45"/>
    </location>
</feature>
<evidence type="ECO:0000259" key="5">
    <source>
        <dbReference type="PROSITE" id="PS50026"/>
    </source>
</evidence>
<keyword evidence="2 3" id="KW-1015">Disulfide bond</keyword>
<feature type="disulfide bond" evidence="3">
    <location>
        <begin position="85"/>
        <end position="94"/>
    </location>
</feature>
<dbReference type="InterPro" id="IPR050969">
    <property type="entry name" value="Dev_Signal_Modulators"/>
</dbReference>
<dbReference type="PANTHER" id="PTHR14949:SF56">
    <property type="entry name" value="EGF-LIKE-DOMAIN, MULTIPLE 7"/>
    <property type="match status" value="1"/>
</dbReference>
<name>A0A5A8DGF2_CAFRO</name>
<evidence type="ECO:0000256" key="1">
    <source>
        <dbReference type="ARBA" id="ARBA00022729"/>
    </source>
</evidence>
<dbReference type="PROSITE" id="PS51257">
    <property type="entry name" value="PROKAR_LIPOPROTEIN"/>
    <property type="match status" value="1"/>
</dbReference>
<evidence type="ECO:0000313" key="6">
    <source>
        <dbReference type="EMBL" id="KAA0164388.1"/>
    </source>
</evidence>
<reference evidence="6 7" key="1">
    <citation type="submission" date="2019-07" db="EMBL/GenBank/DDBJ databases">
        <title>Genomes of Cafeteria roenbergensis.</title>
        <authorList>
            <person name="Fischer M.G."/>
            <person name="Hackl T."/>
            <person name="Roman M."/>
        </authorList>
    </citation>
    <scope>NUCLEOTIDE SEQUENCE [LARGE SCALE GENOMIC DNA]</scope>
    <source>
        <strain evidence="6 7">E4-10P</strain>
    </source>
</reference>
<comment type="caution">
    <text evidence="6">The sequence shown here is derived from an EMBL/GenBank/DDBJ whole genome shotgun (WGS) entry which is preliminary data.</text>
</comment>
<dbReference type="Proteomes" id="UP000322899">
    <property type="component" value="Unassembled WGS sequence"/>
</dbReference>
<keyword evidence="1 4" id="KW-0732">Signal</keyword>
<dbReference type="InterPro" id="IPR000742">
    <property type="entry name" value="EGF"/>
</dbReference>
<dbReference type="OrthoDB" id="6130531at2759"/>
<gene>
    <name evidence="6" type="ORF">FNF27_07804</name>
</gene>